<comment type="caution">
    <text evidence="1">The sequence shown here is derived from an EMBL/GenBank/DDBJ whole genome shotgun (WGS) entry which is preliminary data.</text>
</comment>
<protein>
    <submittedName>
        <fullName evidence="1">Uncharacterized protein</fullName>
    </submittedName>
</protein>
<accession>A0A392N6Q8</accession>
<proteinExistence type="predicted"/>
<evidence type="ECO:0000313" key="1">
    <source>
        <dbReference type="EMBL" id="MCH94835.1"/>
    </source>
</evidence>
<organism evidence="1 2">
    <name type="scientific">Trifolium medium</name>
    <dbReference type="NCBI Taxonomy" id="97028"/>
    <lineage>
        <taxon>Eukaryota</taxon>
        <taxon>Viridiplantae</taxon>
        <taxon>Streptophyta</taxon>
        <taxon>Embryophyta</taxon>
        <taxon>Tracheophyta</taxon>
        <taxon>Spermatophyta</taxon>
        <taxon>Magnoliopsida</taxon>
        <taxon>eudicotyledons</taxon>
        <taxon>Gunneridae</taxon>
        <taxon>Pentapetalae</taxon>
        <taxon>rosids</taxon>
        <taxon>fabids</taxon>
        <taxon>Fabales</taxon>
        <taxon>Fabaceae</taxon>
        <taxon>Papilionoideae</taxon>
        <taxon>50 kb inversion clade</taxon>
        <taxon>NPAAA clade</taxon>
        <taxon>Hologalegina</taxon>
        <taxon>IRL clade</taxon>
        <taxon>Trifolieae</taxon>
        <taxon>Trifolium</taxon>
    </lineage>
</organism>
<dbReference type="EMBL" id="LXQA010028276">
    <property type="protein sequence ID" value="MCH94835.1"/>
    <property type="molecule type" value="Genomic_DNA"/>
</dbReference>
<evidence type="ECO:0000313" key="2">
    <source>
        <dbReference type="Proteomes" id="UP000265520"/>
    </source>
</evidence>
<name>A0A392N6Q8_9FABA</name>
<keyword evidence="2" id="KW-1185">Reference proteome</keyword>
<dbReference type="Proteomes" id="UP000265520">
    <property type="component" value="Unassembled WGS sequence"/>
</dbReference>
<dbReference type="AlphaFoldDB" id="A0A392N6Q8"/>
<feature type="non-terminal residue" evidence="1">
    <location>
        <position position="1"/>
    </location>
</feature>
<reference evidence="1 2" key="1">
    <citation type="journal article" date="2018" name="Front. Plant Sci.">
        <title>Red Clover (Trifolium pratense) and Zigzag Clover (T. medium) - A Picture of Genomic Similarities and Differences.</title>
        <authorList>
            <person name="Dluhosova J."/>
            <person name="Istvanek J."/>
            <person name="Nedelnik J."/>
            <person name="Repkova J."/>
        </authorList>
    </citation>
    <scope>NUCLEOTIDE SEQUENCE [LARGE SCALE GENOMIC DNA]</scope>
    <source>
        <strain evidence="2">cv. 10/8</strain>
        <tissue evidence="1">Leaf</tissue>
    </source>
</reference>
<sequence>LWRCKSALEHTERGDVVTGTAASGVGTDRECDSGRTVMREEEEALYCGGRRRQNDVLQPFSNF</sequence>